<keyword evidence="3" id="KW-0812">Transmembrane</keyword>
<evidence type="ECO:0000313" key="6">
    <source>
        <dbReference type="Proteomes" id="UP001208656"/>
    </source>
</evidence>
<keyword evidence="3" id="KW-1133">Transmembrane helix</keyword>
<feature type="transmembrane region" description="Helical" evidence="3">
    <location>
        <begin position="90"/>
        <end position="109"/>
    </location>
</feature>
<dbReference type="RefSeq" id="WP_173660811.1">
    <property type="nucleotide sequence ID" value="NZ_JAOUSE010000061.1"/>
</dbReference>
<dbReference type="Gene3D" id="1.10.10.1320">
    <property type="entry name" value="Anti-sigma factor, zinc-finger domain"/>
    <property type="match status" value="1"/>
</dbReference>
<organism evidence="5 6">
    <name type="scientific">Pallidibacillus thermolactis</name>
    <dbReference type="NCBI Taxonomy" id="251051"/>
    <lineage>
        <taxon>Bacteria</taxon>
        <taxon>Bacillati</taxon>
        <taxon>Bacillota</taxon>
        <taxon>Bacilli</taxon>
        <taxon>Bacillales</taxon>
        <taxon>Bacillaceae</taxon>
        <taxon>Pallidibacillus</taxon>
    </lineage>
</organism>
<sequence>MGQCPVNIKEYMHEYLDGEISPEHKQILQDHLAICSDCQKHLHELEKTTALVQSMSHIKAPDDFTLKVIEKLPKEKKKVGIKRWFSHHPFLTAAAVFVILMSGSLFSTWGDSNQFSVTKDPNIIIENNTAVVPEGETIKGDIVVRNGDIRIEGTVEGNVTVVNGDKYLASAGEVTGEIEEINEIFSWLWYQIKNGFNSIMNLLAGL</sequence>
<comment type="caution">
    <text evidence="5">The sequence shown here is derived from an EMBL/GenBank/DDBJ whole genome shotgun (WGS) entry which is preliminary data.</text>
</comment>
<dbReference type="InterPro" id="IPR027383">
    <property type="entry name" value="Znf_put"/>
</dbReference>
<evidence type="ECO:0000256" key="3">
    <source>
        <dbReference type="SAM" id="Phobius"/>
    </source>
</evidence>
<comment type="similarity">
    <text evidence="1">Belongs to the zinc-associated anti-sigma factor (ZAS) superfamily. Anti-sigma-W factor family.</text>
</comment>
<dbReference type="Proteomes" id="UP001208656">
    <property type="component" value="Unassembled WGS sequence"/>
</dbReference>
<protein>
    <recommendedName>
        <fullName evidence="2">Anti-sigma-W factor RsiW</fullName>
    </recommendedName>
</protein>
<evidence type="ECO:0000256" key="2">
    <source>
        <dbReference type="ARBA" id="ARBA00024438"/>
    </source>
</evidence>
<dbReference type="Pfam" id="PF13490">
    <property type="entry name" value="zf-HC2"/>
    <property type="match status" value="1"/>
</dbReference>
<feature type="domain" description="Putative zinc-finger" evidence="4">
    <location>
        <begin position="8"/>
        <end position="39"/>
    </location>
</feature>
<keyword evidence="6" id="KW-1185">Reference proteome</keyword>
<keyword evidence="3" id="KW-0472">Membrane</keyword>
<proteinExistence type="inferred from homology"/>
<accession>A0ABT2WJG1</accession>
<evidence type="ECO:0000259" key="4">
    <source>
        <dbReference type="Pfam" id="PF13490"/>
    </source>
</evidence>
<reference evidence="5 6" key="1">
    <citation type="submission" date="2022-10" db="EMBL/GenBank/DDBJ databases">
        <title>Description of Fervidibacillus gen. nov. in the family Fervidibacillaceae fam. nov. with two species, Fervidibacillus albus sp. nov., and Fervidibacillus halotolerans sp. nov., isolated from tidal flat sediments.</title>
        <authorList>
            <person name="Kwon K.K."/>
            <person name="Yang S.-H."/>
        </authorList>
    </citation>
    <scope>NUCLEOTIDE SEQUENCE [LARGE SCALE GENOMIC DNA]</scope>
    <source>
        <strain evidence="5 6">DSM 23332</strain>
    </source>
</reference>
<gene>
    <name evidence="5" type="ORF">OEV82_14220</name>
</gene>
<evidence type="ECO:0000313" key="5">
    <source>
        <dbReference type="EMBL" id="MCU9595586.1"/>
    </source>
</evidence>
<evidence type="ECO:0000256" key="1">
    <source>
        <dbReference type="ARBA" id="ARBA00024353"/>
    </source>
</evidence>
<dbReference type="EMBL" id="JAOUSE010000061">
    <property type="protein sequence ID" value="MCU9595586.1"/>
    <property type="molecule type" value="Genomic_DNA"/>
</dbReference>
<dbReference type="InterPro" id="IPR041916">
    <property type="entry name" value="Anti_sigma_zinc_sf"/>
</dbReference>
<name>A0ABT2WJG1_9BACI</name>